<dbReference type="InterPro" id="IPR012340">
    <property type="entry name" value="NA-bd_OB-fold"/>
</dbReference>
<gene>
    <name evidence="2" type="ORF">DY000_02029936</name>
</gene>
<protein>
    <submittedName>
        <fullName evidence="2">Uncharacterized protein</fullName>
    </submittedName>
</protein>
<organism evidence="2 3">
    <name type="scientific">Brassica cretica</name>
    <name type="common">Mustard</name>
    <dbReference type="NCBI Taxonomy" id="69181"/>
    <lineage>
        <taxon>Eukaryota</taxon>
        <taxon>Viridiplantae</taxon>
        <taxon>Streptophyta</taxon>
        <taxon>Embryophyta</taxon>
        <taxon>Tracheophyta</taxon>
        <taxon>Spermatophyta</taxon>
        <taxon>Magnoliopsida</taxon>
        <taxon>eudicotyledons</taxon>
        <taxon>Gunneridae</taxon>
        <taxon>Pentapetalae</taxon>
        <taxon>rosids</taxon>
        <taxon>malvids</taxon>
        <taxon>Brassicales</taxon>
        <taxon>Brassicaceae</taxon>
        <taxon>Brassiceae</taxon>
        <taxon>Brassica</taxon>
    </lineage>
</organism>
<dbReference type="Gene3D" id="2.40.50.140">
    <property type="entry name" value="Nucleic acid-binding proteins"/>
    <property type="match status" value="1"/>
</dbReference>
<dbReference type="EMBL" id="QGKV02000649">
    <property type="protein sequence ID" value="KAF3577719.1"/>
    <property type="molecule type" value="Genomic_DNA"/>
</dbReference>
<reference evidence="2 3" key="1">
    <citation type="journal article" date="2020" name="BMC Genomics">
        <title>Intraspecific diversification of the crop wild relative Brassica cretica Lam. using demographic model selection.</title>
        <authorList>
            <person name="Kioukis A."/>
            <person name="Michalopoulou V.A."/>
            <person name="Briers L."/>
            <person name="Pirintsos S."/>
            <person name="Studholme D.J."/>
            <person name="Pavlidis P."/>
            <person name="Sarris P.F."/>
        </authorList>
    </citation>
    <scope>NUCLEOTIDE SEQUENCE [LARGE SCALE GENOMIC DNA]</scope>
    <source>
        <strain evidence="3">cv. PFS-1207/04</strain>
    </source>
</reference>
<feature type="compositionally biased region" description="Basic and acidic residues" evidence="1">
    <location>
        <begin position="98"/>
        <end position="109"/>
    </location>
</feature>
<dbReference type="Proteomes" id="UP000266723">
    <property type="component" value="Unassembled WGS sequence"/>
</dbReference>
<feature type="region of interest" description="Disordered" evidence="1">
    <location>
        <begin position="89"/>
        <end position="109"/>
    </location>
</feature>
<evidence type="ECO:0000313" key="2">
    <source>
        <dbReference type="EMBL" id="KAF3577719.1"/>
    </source>
</evidence>
<comment type="caution">
    <text evidence="2">The sequence shown here is derived from an EMBL/GenBank/DDBJ whole genome shotgun (WGS) entry which is preliminary data.</text>
</comment>
<keyword evidence="3" id="KW-1185">Reference proteome</keyword>
<evidence type="ECO:0000256" key="1">
    <source>
        <dbReference type="SAM" id="MobiDB-lite"/>
    </source>
</evidence>
<name>A0ABQ7DJ90_BRACR</name>
<evidence type="ECO:0000313" key="3">
    <source>
        <dbReference type="Proteomes" id="UP000266723"/>
    </source>
</evidence>
<sequence>MLKLTKQDAAALTLDEMNVGGGEELPQCLKELAGKYFVFQIRVKPFNFTPNHRTFTVFAIIFNTNEAPFVQEEGGEPSASVTYKVGGKANEPYLSGVEGKEGVRKRPRN</sequence>
<proteinExistence type="predicted"/>
<accession>A0ABQ7DJ90</accession>